<proteinExistence type="predicted"/>
<name>A0A5B9DPP4_9HYPH</name>
<dbReference type="EMBL" id="CP041690">
    <property type="protein sequence ID" value="QEE21133.1"/>
    <property type="molecule type" value="Genomic_DNA"/>
</dbReference>
<dbReference type="AlphaFoldDB" id="A0A5B9DPP4"/>
<accession>A0A5B9DPP4</accession>
<reference evidence="1 2" key="1">
    <citation type="journal article" date="2015" name="Int. J. Syst. Evol. Microbiol.">
        <title>Youhaiella tibetensis gen. nov., sp. nov., isolated from subsurface sediment.</title>
        <authorList>
            <person name="Wang Y.X."/>
            <person name="Huang F.Q."/>
            <person name="Nogi Y."/>
            <person name="Pang S.J."/>
            <person name="Wang P.K."/>
            <person name="Lv J."/>
        </authorList>
    </citation>
    <scope>NUCLEOTIDE SEQUENCE [LARGE SCALE GENOMIC DNA]</scope>
    <source>
        <strain evidence="2">fig4</strain>
    </source>
</reference>
<dbReference type="Proteomes" id="UP000321062">
    <property type="component" value="Chromosome"/>
</dbReference>
<organism evidence="1 2">
    <name type="scientific">Paradevosia tibetensis</name>
    <dbReference type="NCBI Taxonomy" id="1447062"/>
    <lineage>
        <taxon>Bacteria</taxon>
        <taxon>Pseudomonadati</taxon>
        <taxon>Pseudomonadota</taxon>
        <taxon>Alphaproteobacteria</taxon>
        <taxon>Hyphomicrobiales</taxon>
        <taxon>Devosiaceae</taxon>
        <taxon>Paradevosia</taxon>
    </lineage>
</organism>
<keyword evidence="2" id="KW-1185">Reference proteome</keyword>
<protein>
    <submittedName>
        <fullName evidence="1">Uncharacterized protein</fullName>
    </submittedName>
</protein>
<sequence length="99" mass="10750">MMSADLEAIQVGQDKAYRESVRTYATVMHLARWFAAHLATVIFGLYFLIEGGNPMFGGMMIGLAIVVLGYGIVSATRAGEVAEKHLVQDGEIGLDRAME</sequence>
<gene>
    <name evidence="1" type="ORF">FNA67_13540</name>
</gene>
<dbReference type="KEGG" id="yti:FNA67_13540"/>
<dbReference type="RefSeq" id="WP_049705660.1">
    <property type="nucleotide sequence ID" value="NZ_BMFM01000001.1"/>
</dbReference>
<evidence type="ECO:0000313" key="2">
    <source>
        <dbReference type="Proteomes" id="UP000321062"/>
    </source>
</evidence>
<evidence type="ECO:0000313" key="1">
    <source>
        <dbReference type="EMBL" id="QEE21133.1"/>
    </source>
</evidence>